<dbReference type="InterPro" id="IPR007021">
    <property type="entry name" value="DUF659"/>
</dbReference>
<gene>
    <name evidence="8" type="ORF">CERSUDRAFT_29916</name>
</gene>
<sequence length="448" mass="50916">GRILDQESHKVVVDMKTRVKGRYGTGQCDGWKNITKTSLVASMINVEYMPYLLNAVDISAQVKNAENLLEIVVNEISYCVEMLGTVVVAWCTDSSGESVKMRRLLRQRIPSIVTVACWAHQLNLVVADYLKVKQPFIAVVDTAVEVIKWFNNHGRALGLLKEEMRLRFNGKVYSLILPVITRWTSHYVSCQRLLLVEKAIRALTLYKRPDLEGCAGDRADAKAKAKEIVKITESAWFWDNLRQVKKHLKPLAIAVNATQANHARLDVVLLTLGHLYHLFLDPGYDDEIFLLALVLNPYIRRSVFRLHNPAITEATLWNILSRRYKEMFGDEPELAMSEAFTDYLHYMSEFSAEAMCLRQQEQMAEKAGTDVNLVTLWRRLDCGLTNGRNGIVVMAMRILSIVPNSAATERIFSAFGIVHTDIRNRLDPERVRKTVLVKGSLDQQYPPA</sequence>
<protein>
    <recommendedName>
        <fullName evidence="10">DUF659 domain-containing protein</fullName>
    </recommendedName>
</protein>
<keyword evidence="4" id="KW-0862">Zinc</keyword>
<accession>M2RHK5</accession>
<dbReference type="Pfam" id="PF05699">
    <property type="entry name" value="Dimer_Tnp_hAT"/>
    <property type="match status" value="1"/>
</dbReference>
<evidence type="ECO:0000259" key="7">
    <source>
        <dbReference type="Pfam" id="PF05699"/>
    </source>
</evidence>
<evidence type="ECO:0000313" key="9">
    <source>
        <dbReference type="Proteomes" id="UP000016930"/>
    </source>
</evidence>
<reference evidence="8 9" key="1">
    <citation type="journal article" date="2012" name="Proc. Natl. Acad. Sci. U.S.A.">
        <title>Comparative genomics of Ceriporiopsis subvermispora and Phanerochaete chrysosporium provide insight into selective ligninolysis.</title>
        <authorList>
            <person name="Fernandez-Fueyo E."/>
            <person name="Ruiz-Duenas F.J."/>
            <person name="Ferreira P."/>
            <person name="Floudas D."/>
            <person name="Hibbett D.S."/>
            <person name="Canessa P."/>
            <person name="Larrondo L.F."/>
            <person name="James T.Y."/>
            <person name="Seelenfreund D."/>
            <person name="Lobos S."/>
            <person name="Polanco R."/>
            <person name="Tello M."/>
            <person name="Honda Y."/>
            <person name="Watanabe T."/>
            <person name="Watanabe T."/>
            <person name="Ryu J.S."/>
            <person name="Kubicek C.P."/>
            <person name="Schmoll M."/>
            <person name="Gaskell J."/>
            <person name="Hammel K.E."/>
            <person name="St John F.J."/>
            <person name="Vanden Wymelenberg A."/>
            <person name="Sabat G."/>
            <person name="Splinter BonDurant S."/>
            <person name="Syed K."/>
            <person name="Yadav J.S."/>
            <person name="Doddapaneni H."/>
            <person name="Subramanian V."/>
            <person name="Lavin J.L."/>
            <person name="Oguiza J.A."/>
            <person name="Perez G."/>
            <person name="Pisabarro A.G."/>
            <person name="Ramirez L."/>
            <person name="Santoyo F."/>
            <person name="Master E."/>
            <person name="Coutinho P.M."/>
            <person name="Henrissat B."/>
            <person name="Lombard V."/>
            <person name="Magnuson J.K."/>
            <person name="Kuees U."/>
            <person name="Hori C."/>
            <person name="Igarashi K."/>
            <person name="Samejima M."/>
            <person name="Held B.W."/>
            <person name="Barry K.W."/>
            <person name="LaButti K.M."/>
            <person name="Lapidus A."/>
            <person name="Lindquist E.A."/>
            <person name="Lucas S.M."/>
            <person name="Riley R."/>
            <person name="Salamov A.A."/>
            <person name="Hoffmeister D."/>
            <person name="Schwenk D."/>
            <person name="Hadar Y."/>
            <person name="Yarden O."/>
            <person name="de Vries R.P."/>
            <person name="Wiebenga A."/>
            <person name="Stenlid J."/>
            <person name="Eastwood D."/>
            <person name="Grigoriev I.V."/>
            <person name="Berka R.M."/>
            <person name="Blanchette R.A."/>
            <person name="Kersten P."/>
            <person name="Martinez A.T."/>
            <person name="Vicuna R."/>
            <person name="Cullen D."/>
        </authorList>
    </citation>
    <scope>NUCLEOTIDE SEQUENCE [LARGE SCALE GENOMIC DNA]</scope>
    <source>
        <strain evidence="8 9">B</strain>
    </source>
</reference>
<proteinExistence type="predicted"/>
<dbReference type="GO" id="GO:0005634">
    <property type="term" value="C:nucleus"/>
    <property type="evidence" value="ECO:0007669"/>
    <property type="project" value="UniProtKB-SubCell"/>
</dbReference>
<dbReference type="OrthoDB" id="2423954at2759"/>
<dbReference type="STRING" id="914234.M2RHK5"/>
<dbReference type="InterPro" id="IPR052035">
    <property type="entry name" value="ZnF_BED_domain_contain"/>
</dbReference>
<dbReference type="HOGENOM" id="CLU_007316_2_1_1"/>
<feature type="domain" description="HAT C-terminal dimerisation" evidence="7">
    <location>
        <begin position="394"/>
        <end position="438"/>
    </location>
</feature>
<dbReference type="PANTHER" id="PTHR46481:SF10">
    <property type="entry name" value="ZINC FINGER BED DOMAIN-CONTAINING PROTEIN 39"/>
    <property type="match status" value="1"/>
</dbReference>
<feature type="non-terminal residue" evidence="8">
    <location>
        <position position="448"/>
    </location>
</feature>
<evidence type="ECO:0000256" key="4">
    <source>
        <dbReference type="ARBA" id="ARBA00022833"/>
    </source>
</evidence>
<dbReference type="InterPro" id="IPR012337">
    <property type="entry name" value="RNaseH-like_sf"/>
</dbReference>
<keyword evidence="5" id="KW-0539">Nucleus</keyword>
<name>M2RHK5_CERS8</name>
<feature type="non-terminal residue" evidence="8">
    <location>
        <position position="1"/>
    </location>
</feature>
<dbReference type="SUPFAM" id="SSF53098">
    <property type="entry name" value="Ribonuclease H-like"/>
    <property type="match status" value="1"/>
</dbReference>
<dbReference type="InterPro" id="IPR008906">
    <property type="entry name" value="HATC_C_dom"/>
</dbReference>
<comment type="subcellular location">
    <subcellularLocation>
        <location evidence="1">Nucleus</location>
    </subcellularLocation>
</comment>
<evidence type="ECO:0000256" key="2">
    <source>
        <dbReference type="ARBA" id="ARBA00022723"/>
    </source>
</evidence>
<keyword evidence="3" id="KW-0863">Zinc-finger</keyword>
<evidence type="ECO:0000256" key="3">
    <source>
        <dbReference type="ARBA" id="ARBA00022771"/>
    </source>
</evidence>
<evidence type="ECO:0008006" key="10">
    <source>
        <dbReference type="Google" id="ProtNLM"/>
    </source>
</evidence>
<dbReference type="Proteomes" id="UP000016930">
    <property type="component" value="Unassembled WGS sequence"/>
</dbReference>
<dbReference type="AlphaFoldDB" id="M2RHK5"/>
<evidence type="ECO:0000313" key="8">
    <source>
        <dbReference type="EMBL" id="EMD37962.1"/>
    </source>
</evidence>
<dbReference type="GO" id="GO:0046983">
    <property type="term" value="F:protein dimerization activity"/>
    <property type="evidence" value="ECO:0007669"/>
    <property type="project" value="InterPro"/>
</dbReference>
<evidence type="ECO:0000256" key="1">
    <source>
        <dbReference type="ARBA" id="ARBA00004123"/>
    </source>
</evidence>
<keyword evidence="9" id="KW-1185">Reference proteome</keyword>
<dbReference type="Pfam" id="PF04937">
    <property type="entry name" value="DUF659"/>
    <property type="match status" value="1"/>
</dbReference>
<organism evidence="8 9">
    <name type="scientific">Ceriporiopsis subvermispora (strain B)</name>
    <name type="common">White-rot fungus</name>
    <name type="synonym">Gelatoporia subvermispora</name>
    <dbReference type="NCBI Taxonomy" id="914234"/>
    <lineage>
        <taxon>Eukaryota</taxon>
        <taxon>Fungi</taxon>
        <taxon>Dikarya</taxon>
        <taxon>Basidiomycota</taxon>
        <taxon>Agaricomycotina</taxon>
        <taxon>Agaricomycetes</taxon>
        <taxon>Polyporales</taxon>
        <taxon>Gelatoporiaceae</taxon>
        <taxon>Gelatoporia</taxon>
    </lineage>
</organism>
<dbReference type="EMBL" id="KB445795">
    <property type="protein sequence ID" value="EMD37962.1"/>
    <property type="molecule type" value="Genomic_DNA"/>
</dbReference>
<feature type="domain" description="DUF659" evidence="6">
    <location>
        <begin position="3"/>
        <end position="133"/>
    </location>
</feature>
<evidence type="ECO:0000256" key="5">
    <source>
        <dbReference type="ARBA" id="ARBA00023242"/>
    </source>
</evidence>
<keyword evidence="2" id="KW-0479">Metal-binding</keyword>
<dbReference type="GO" id="GO:0008270">
    <property type="term" value="F:zinc ion binding"/>
    <property type="evidence" value="ECO:0007669"/>
    <property type="project" value="UniProtKB-KW"/>
</dbReference>
<evidence type="ECO:0000259" key="6">
    <source>
        <dbReference type="Pfam" id="PF04937"/>
    </source>
</evidence>
<dbReference type="PANTHER" id="PTHR46481">
    <property type="entry name" value="ZINC FINGER BED DOMAIN-CONTAINING PROTEIN 4"/>
    <property type="match status" value="1"/>
</dbReference>